<evidence type="ECO:0008006" key="3">
    <source>
        <dbReference type="Google" id="ProtNLM"/>
    </source>
</evidence>
<comment type="caution">
    <text evidence="1">The sequence shown here is derived from an EMBL/GenBank/DDBJ whole genome shotgun (WGS) entry which is preliminary data.</text>
</comment>
<dbReference type="AlphaFoldDB" id="A0A4Y2TE51"/>
<evidence type="ECO:0000313" key="2">
    <source>
        <dbReference type="Proteomes" id="UP000499080"/>
    </source>
</evidence>
<sequence length="124" mass="14243">MATLQQKALPACVWFHERKSTVTVQRRFRLEYRNYRLEQISMTEYQISLNVGPRTLSHKVNLPPEFMLLKLTSIAALAALQAGSRPEPTLLSTALPSRCFGDFSHYFFSFKYCMQASGTDYKTP</sequence>
<organism evidence="1 2">
    <name type="scientific">Araneus ventricosus</name>
    <name type="common">Orbweaver spider</name>
    <name type="synonym">Epeira ventricosa</name>
    <dbReference type="NCBI Taxonomy" id="182803"/>
    <lineage>
        <taxon>Eukaryota</taxon>
        <taxon>Metazoa</taxon>
        <taxon>Ecdysozoa</taxon>
        <taxon>Arthropoda</taxon>
        <taxon>Chelicerata</taxon>
        <taxon>Arachnida</taxon>
        <taxon>Araneae</taxon>
        <taxon>Araneomorphae</taxon>
        <taxon>Entelegynae</taxon>
        <taxon>Araneoidea</taxon>
        <taxon>Araneidae</taxon>
        <taxon>Araneus</taxon>
    </lineage>
</organism>
<dbReference type="EMBL" id="BGPR01027942">
    <property type="protein sequence ID" value="GBN98817.1"/>
    <property type="molecule type" value="Genomic_DNA"/>
</dbReference>
<protein>
    <recommendedName>
        <fullName evidence="3">DUF4817 domain-containing protein</fullName>
    </recommendedName>
</protein>
<name>A0A4Y2TE51_ARAVE</name>
<dbReference type="Proteomes" id="UP000499080">
    <property type="component" value="Unassembled WGS sequence"/>
</dbReference>
<keyword evidence="2" id="KW-1185">Reference proteome</keyword>
<gene>
    <name evidence="1" type="ORF">AVEN_6703_1</name>
</gene>
<evidence type="ECO:0000313" key="1">
    <source>
        <dbReference type="EMBL" id="GBN98817.1"/>
    </source>
</evidence>
<accession>A0A4Y2TE51</accession>
<reference evidence="1 2" key="1">
    <citation type="journal article" date="2019" name="Sci. Rep.">
        <title>Orb-weaving spider Araneus ventricosus genome elucidates the spidroin gene catalogue.</title>
        <authorList>
            <person name="Kono N."/>
            <person name="Nakamura H."/>
            <person name="Ohtoshi R."/>
            <person name="Moran D.A.P."/>
            <person name="Shinohara A."/>
            <person name="Yoshida Y."/>
            <person name="Fujiwara M."/>
            <person name="Mori M."/>
            <person name="Tomita M."/>
            <person name="Arakawa K."/>
        </authorList>
    </citation>
    <scope>NUCLEOTIDE SEQUENCE [LARGE SCALE GENOMIC DNA]</scope>
</reference>
<proteinExistence type="predicted"/>